<dbReference type="AlphaFoldDB" id="A0A811QYR2"/>
<feature type="repeat" description="TPR" evidence="1">
    <location>
        <begin position="178"/>
        <end position="211"/>
    </location>
</feature>
<dbReference type="InterPro" id="IPR011990">
    <property type="entry name" value="TPR-like_helical_dom_sf"/>
</dbReference>
<evidence type="ECO:0008006" key="4">
    <source>
        <dbReference type="Google" id="ProtNLM"/>
    </source>
</evidence>
<evidence type="ECO:0000256" key="1">
    <source>
        <dbReference type="PROSITE-ProRule" id="PRU00339"/>
    </source>
</evidence>
<proteinExistence type="predicted"/>
<dbReference type="Pfam" id="PF13424">
    <property type="entry name" value="TPR_12"/>
    <property type="match status" value="1"/>
</dbReference>
<dbReference type="Gene3D" id="1.25.40.10">
    <property type="entry name" value="Tetratricopeptide repeat domain"/>
    <property type="match status" value="2"/>
</dbReference>
<name>A0A811QYR2_9POAL</name>
<dbReference type="OrthoDB" id="1658288at2759"/>
<comment type="caution">
    <text evidence="2">The sequence shown here is derived from an EMBL/GenBank/DDBJ whole genome shotgun (WGS) entry which is preliminary data.</text>
</comment>
<sequence>MAAACLRLLRRIPHPLLQPAAATHCLFPTPAAKAALVTQSCPSGADRVEGPLSTLRPGFASNGNFKHQWHHKLGSSVGAVLIGHAAFFLGLSNGSAFAQEDSVSPAAASVHAEGNAAGLQRIEDGSVVSNEHTVKWRIYTDNGREFFQKRQLDEAEKLFQAALLEAKEGFGLRDPHVASALNNLAEFYRLKKEYEKAELLYFEAIEILEESFGSDDIRVGTAVHSLGLCYHLQLKLAQAQTCYERALKIEGCVMGVGHPEYAGTMYLLAKVLSLQGKRKNGECLAEESIRILEEAGLGDSPTCIQRMKYLSRELIKSKRFAEAEIWQRKILHVLELSKGWDSLDTAHAAELLSLNLEAMEKWKESEELLERCLAVKKKVLPEDHLQVALTLVHLARLTLHKVLNDLENANSDVTAYYLAKAKQLSNDSIRITEGKLNSSRKDQNKINSTSTTDTDKIAATAILLQSLIVIGFIDVTAKRVLGQGLVLLLRLPLEHLKHGFFKMDAVHIPGTPRPFIWTGTNIIYVRYSTLRIHFKNKFGKEQDYKSVEDVLHKCISLYKEPHTRRLVKKAVKQDYMMCLRKLIVMVQRIHPFPQMTGLQELFVEAGQIIEELAEESTRKK</sequence>
<protein>
    <recommendedName>
        <fullName evidence="4">Kinesin light chain</fullName>
    </recommendedName>
</protein>
<dbReference type="Pfam" id="PF13374">
    <property type="entry name" value="TPR_10"/>
    <property type="match status" value="1"/>
</dbReference>
<gene>
    <name evidence="2" type="ORF">NCGR_LOCUS44684</name>
</gene>
<dbReference type="SMART" id="SM00028">
    <property type="entry name" value="TPR"/>
    <property type="match status" value="3"/>
</dbReference>
<dbReference type="SUPFAM" id="SSF48452">
    <property type="entry name" value="TPR-like"/>
    <property type="match status" value="2"/>
</dbReference>
<keyword evidence="1" id="KW-0802">TPR repeat</keyword>
<evidence type="ECO:0000313" key="2">
    <source>
        <dbReference type="EMBL" id="CAD6261263.1"/>
    </source>
</evidence>
<reference evidence="2" key="1">
    <citation type="submission" date="2020-10" db="EMBL/GenBank/DDBJ databases">
        <authorList>
            <person name="Han B."/>
            <person name="Lu T."/>
            <person name="Zhao Q."/>
            <person name="Huang X."/>
            <person name="Zhao Y."/>
        </authorList>
    </citation>
    <scope>NUCLEOTIDE SEQUENCE</scope>
</reference>
<evidence type="ECO:0000313" key="3">
    <source>
        <dbReference type="Proteomes" id="UP000604825"/>
    </source>
</evidence>
<dbReference type="EMBL" id="CAJGYO010000011">
    <property type="protein sequence ID" value="CAD6261263.1"/>
    <property type="molecule type" value="Genomic_DNA"/>
</dbReference>
<dbReference type="PANTHER" id="PTHR47689:SF2">
    <property type="entry name" value="TETRATRICOPEPTIDE REPEAT (TPR)-LIKE SUPERFAMILY PROTEIN"/>
    <property type="match status" value="1"/>
</dbReference>
<dbReference type="InterPro" id="IPR019734">
    <property type="entry name" value="TPR_rpt"/>
</dbReference>
<dbReference type="Proteomes" id="UP000604825">
    <property type="component" value="Unassembled WGS sequence"/>
</dbReference>
<dbReference type="PANTHER" id="PTHR47689">
    <property type="entry name" value="TETRATRICOPEPTIDE REPEAT (TPR)-LIKE SUPERFAMILY PROTEIN"/>
    <property type="match status" value="1"/>
</dbReference>
<organism evidence="2 3">
    <name type="scientific">Miscanthus lutarioriparius</name>
    <dbReference type="NCBI Taxonomy" id="422564"/>
    <lineage>
        <taxon>Eukaryota</taxon>
        <taxon>Viridiplantae</taxon>
        <taxon>Streptophyta</taxon>
        <taxon>Embryophyta</taxon>
        <taxon>Tracheophyta</taxon>
        <taxon>Spermatophyta</taxon>
        <taxon>Magnoliopsida</taxon>
        <taxon>Liliopsida</taxon>
        <taxon>Poales</taxon>
        <taxon>Poaceae</taxon>
        <taxon>PACMAD clade</taxon>
        <taxon>Panicoideae</taxon>
        <taxon>Andropogonodae</taxon>
        <taxon>Andropogoneae</taxon>
        <taxon>Saccharinae</taxon>
        <taxon>Miscanthus</taxon>
    </lineage>
</organism>
<keyword evidence="3" id="KW-1185">Reference proteome</keyword>
<accession>A0A811QYR2</accession>
<dbReference type="PROSITE" id="PS50005">
    <property type="entry name" value="TPR"/>
    <property type="match status" value="1"/>
</dbReference>